<name>A0A5B6UXN8_9ROSI</name>
<organism evidence="1 2">
    <name type="scientific">Gossypium australe</name>
    <dbReference type="NCBI Taxonomy" id="47621"/>
    <lineage>
        <taxon>Eukaryota</taxon>
        <taxon>Viridiplantae</taxon>
        <taxon>Streptophyta</taxon>
        <taxon>Embryophyta</taxon>
        <taxon>Tracheophyta</taxon>
        <taxon>Spermatophyta</taxon>
        <taxon>Magnoliopsida</taxon>
        <taxon>eudicotyledons</taxon>
        <taxon>Gunneridae</taxon>
        <taxon>Pentapetalae</taxon>
        <taxon>rosids</taxon>
        <taxon>malvids</taxon>
        <taxon>Malvales</taxon>
        <taxon>Malvaceae</taxon>
        <taxon>Malvoideae</taxon>
        <taxon>Gossypium</taxon>
    </lineage>
</organism>
<sequence>MTSQQFFFSTNTQDGEKIAVSSILRVRRSNDPERYLGLPNMVGRNKRSSFQALKDRFKQRIDNWSISHLFQGGKESLCAELEGIIAKFWWQRGRDKKGIHWCAWKELCSLKEDGGLGFRTLAKFNIALLAKQGWRLINFPNSLLSRVLKEKYYPNSNFYNARLGNLPSLVTARFCMIESRKVEFGSGSGKNESYRVNDLFRRFHIRVISKLAWIRGLTEIALHYPTITRDKGVCLSRVRYTVMLPGRVFPGVEIEI</sequence>
<evidence type="ECO:0000313" key="1">
    <source>
        <dbReference type="EMBL" id="KAA3461496.1"/>
    </source>
</evidence>
<accession>A0A5B6UXN8</accession>
<keyword evidence="2" id="KW-1185">Reference proteome</keyword>
<dbReference type="PANTHER" id="PTHR33116:SF86">
    <property type="entry name" value="REVERSE TRANSCRIPTASE DOMAIN-CONTAINING PROTEIN"/>
    <property type="match status" value="1"/>
</dbReference>
<dbReference type="AlphaFoldDB" id="A0A5B6UXN8"/>
<keyword evidence="1" id="KW-0548">Nucleotidyltransferase</keyword>
<dbReference type="GO" id="GO:0003964">
    <property type="term" value="F:RNA-directed DNA polymerase activity"/>
    <property type="evidence" value="ECO:0007669"/>
    <property type="project" value="UniProtKB-KW"/>
</dbReference>
<keyword evidence="1" id="KW-0808">Transferase</keyword>
<comment type="caution">
    <text evidence="1">The sequence shown here is derived from an EMBL/GenBank/DDBJ whole genome shotgun (WGS) entry which is preliminary data.</text>
</comment>
<reference evidence="2" key="1">
    <citation type="journal article" date="2019" name="Plant Biotechnol. J.">
        <title>Genome sequencing of the Australian wild diploid species Gossypium australe highlights disease resistance and delayed gland morphogenesis.</title>
        <authorList>
            <person name="Cai Y."/>
            <person name="Cai X."/>
            <person name="Wang Q."/>
            <person name="Wang P."/>
            <person name="Zhang Y."/>
            <person name="Cai C."/>
            <person name="Xu Y."/>
            <person name="Wang K."/>
            <person name="Zhou Z."/>
            <person name="Wang C."/>
            <person name="Geng S."/>
            <person name="Li B."/>
            <person name="Dong Q."/>
            <person name="Hou Y."/>
            <person name="Wang H."/>
            <person name="Ai P."/>
            <person name="Liu Z."/>
            <person name="Yi F."/>
            <person name="Sun M."/>
            <person name="An G."/>
            <person name="Cheng J."/>
            <person name="Zhang Y."/>
            <person name="Shi Q."/>
            <person name="Xie Y."/>
            <person name="Shi X."/>
            <person name="Chang Y."/>
            <person name="Huang F."/>
            <person name="Chen Y."/>
            <person name="Hong S."/>
            <person name="Mi L."/>
            <person name="Sun Q."/>
            <person name="Zhang L."/>
            <person name="Zhou B."/>
            <person name="Peng R."/>
            <person name="Zhang X."/>
            <person name="Liu F."/>
        </authorList>
    </citation>
    <scope>NUCLEOTIDE SEQUENCE [LARGE SCALE GENOMIC DNA]</scope>
    <source>
        <strain evidence="2">cv. PA1801</strain>
    </source>
</reference>
<dbReference type="Proteomes" id="UP000325315">
    <property type="component" value="Unassembled WGS sequence"/>
</dbReference>
<evidence type="ECO:0000313" key="2">
    <source>
        <dbReference type="Proteomes" id="UP000325315"/>
    </source>
</evidence>
<protein>
    <submittedName>
        <fullName evidence="1">Reverse transcriptase</fullName>
    </submittedName>
</protein>
<dbReference type="OrthoDB" id="1734132at2759"/>
<keyword evidence="1" id="KW-0695">RNA-directed DNA polymerase</keyword>
<proteinExistence type="predicted"/>
<gene>
    <name evidence="1" type="ORF">EPI10_028062</name>
</gene>
<dbReference type="EMBL" id="SMMG02000009">
    <property type="protein sequence ID" value="KAA3461496.1"/>
    <property type="molecule type" value="Genomic_DNA"/>
</dbReference>
<dbReference type="PANTHER" id="PTHR33116">
    <property type="entry name" value="REVERSE TRANSCRIPTASE ZINC-BINDING DOMAIN-CONTAINING PROTEIN-RELATED-RELATED"/>
    <property type="match status" value="1"/>
</dbReference>